<evidence type="ECO:0000259" key="7">
    <source>
        <dbReference type="PROSITE" id="PS51740"/>
    </source>
</evidence>
<gene>
    <name evidence="8" type="ORF">UFOPK3164_01178</name>
    <name evidence="9" type="ORF">UFOPK3427_01716</name>
    <name evidence="10" type="ORF">UFOPK4112_01363</name>
</gene>
<dbReference type="GO" id="GO:2000143">
    <property type="term" value="P:negative regulation of DNA-templated transcription initiation"/>
    <property type="evidence" value="ECO:0007669"/>
    <property type="project" value="TreeGrafter"/>
</dbReference>
<dbReference type="Gene3D" id="3.40.1550.20">
    <property type="entry name" value="Transcriptional regulator MraZ domain"/>
    <property type="match status" value="1"/>
</dbReference>
<dbReference type="InterPro" id="IPR020603">
    <property type="entry name" value="MraZ_dom"/>
</dbReference>
<dbReference type="PROSITE" id="PS51740">
    <property type="entry name" value="SPOVT_ABRB"/>
    <property type="match status" value="2"/>
</dbReference>
<evidence type="ECO:0000256" key="3">
    <source>
        <dbReference type="ARBA" id="ARBA00022737"/>
    </source>
</evidence>
<dbReference type="InterPro" id="IPR007159">
    <property type="entry name" value="SpoVT-AbrB_dom"/>
</dbReference>
<proteinExistence type="inferred from homology"/>
<dbReference type="EMBL" id="CAFBLT010000003">
    <property type="protein sequence ID" value="CAB4883048.1"/>
    <property type="molecule type" value="Genomic_DNA"/>
</dbReference>
<keyword evidence="5" id="KW-0238">DNA-binding</keyword>
<evidence type="ECO:0000256" key="1">
    <source>
        <dbReference type="ARBA" id="ARBA00013860"/>
    </source>
</evidence>
<feature type="domain" description="SpoVT-AbrB" evidence="7">
    <location>
        <begin position="78"/>
        <end position="121"/>
    </location>
</feature>
<dbReference type="PANTHER" id="PTHR34701">
    <property type="entry name" value="TRANSCRIPTIONAL REGULATOR MRAZ"/>
    <property type="match status" value="1"/>
</dbReference>
<dbReference type="CDD" id="cd16321">
    <property type="entry name" value="MraZ_C"/>
    <property type="match status" value="1"/>
</dbReference>
<evidence type="ECO:0000256" key="2">
    <source>
        <dbReference type="ARBA" id="ARBA00022490"/>
    </source>
</evidence>
<evidence type="ECO:0000313" key="8">
    <source>
        <dbReference type="EMBL" id="CAB4831023.1"/>
    </source>
</evidence>
<evidence type="ECO:0000313" key="10">
    <source>
        <dbReference type="EMBL" id="CAB5027880.1"/>
    </source>
</evidence>
<dbReference type="InterPro" id="IPR038619">
    <property type="entry name" value="MraZ_sf"/>
</dbReference>
<dbReference type="PANTHER" id="PTHR34701:SF1">
    <property type="entry name" value="TRANSCRIPTIONAL REGULATOR MRAZ"/>
    <property type="match status" value="1"/>
</dbReference>
<dbReference type="AlphaFoldDB" id="A0A6J7RH92"/>
<protein>
    <recommendedName>
        <fullName evidence="1">Transcriptional regulator MraZ</fullName>
    </recommendedName>
</protein>
<dbReference type="InterPro" id="IPR003444">
    <property type="entry name" value="MraZ"/>
</dbReference>
<dbReference type="EMBL" id="CAFABE010000056">
    <property type="protein sequence ID" value="CAB4831023.1"/>
    <property type="molecule type" value="Genomic_DNA"/>
</dbReference>
<sequence length="138" mass="15874">MAGFVGRFEHSVDSKGRVILPARFRDAFARGGFLSSNREGCVALWTPGEFERQMAEMLEGSKSDRDGRNRARVWAADSLDVEVDKQGRMAIPARLREFAQLETDVLIMGAIDRIELWNPAVWEERVRPMEQWFLEDEE</sequence>
<evidence type="ECO:0000256" key="5">
    <source>
        <dbReference type="ARBA" id="ARBA00023125"/>
    </source>
</evidence>
<reference evidence="10" key="1">
    <citation type="submission" date="2020-05" db="EMBL/GenBank/DDBJ databases">
        <authorList>
            <person name="Chiriac C."/>
            <person name="Salcher M."/>
            <person name="Ghai R."/>
            <person name="Kavagutti S V."/>
        </authorList>
    </citation>
    <scope>NUCLEOTIDE SEQUENCE</scope>
</reference>
<dbReference type="HAMAP" id="MF_01008">
    <property type="entry name" value="MraZ"/>
    <property type="match status" value="1"/>
</dbReference>
<dbReference type="EMBL" id="CAFBPM010000014">
    <property type="protein sequence ID" value="CAB5027880.1"/>
    <property type="molecule type" value="Genomic_DNA"/>
</dbReference>
<organism evidence="10">
    <name type="scientific">freshwater metagenome</name>
    <dbReference type="NCBI Taxonomy" id="449393"/>
    <lineage>
        <taxon>unclassified sequences</taxon>
        <taxon>metagenomes</taxon>
        <taxon>ecological metagenomes</taxon>
    </lineage>
</organism>
<dbReference type="Pfam" id="PF02381">
    <property type="entry name" value="MraZ"/>
    <property type="match status" value="2"/>
</dbReference>
<keyword evidence="2" id="KW-0963">Cytoplasm</keyword>
<accession>A0A6J7RH92</accession>
<name>A0A6J7RH92_9ZZZZ</name>
<dbReference type="InterPro" id="IPR037914">
    <property type="entry name" value="SpoVT-AbrB_sf"/>
</dbReference>
<dbReference type="InterPro" id="IPR035644">
    <property type="entry name" value="MraZ_C"/>
</dbReference>
<keyword evidence="4" id="KW-0805">Transcription regulation</keyword>
<dbReference type="CDD" id="cd16320">
    <property type="entry name" value="MraZ_N"/>
    <property type="match status" value="1"/>
</dbReference>
<dbReference type="GO" id="GO:0000976">
    <property type="term" value="F:transcription cis-regulatory region binding"/>
    <property type="evidence" value="ECO:0007669"/>
    <property type="project" value="TreeGrafter"/>
</dbReference>
<evidence type="ECO:0000313" key="9">
    <source>
        <dbReference type="EMBL" id="CAB4883048.1"/>
    </source>
</evidence>
<evidence type="ECO:0000256" key="6">
    <source>
        <dbReference type="ARBA" id="ARBA00023163"/>
    </source>
</evidence>
<dbReference type="SUPFAM" id="SSF89447">
    <property type="entry name" value="AbrB/MazE/MraZ-like"/>
    <property type="match status" value="1"/>
</dbReference>
<keyword evidence="3" id="KW-0677">Repeat</keyword>
<dbReference type="InterPro" id="IPR035642">
    <property type="entry name" value="MraZ_N"/>
</dbReference>
<evidence type="ECO:0000256" key="4">
    <source>
        <dbReference type="ARBA" id="ARBA00023015"/>
    </source>
</evidence>
<keyword evidence="6" id="KW-0804">Transcription</keyword>
<dbReference type="GO" id="GO:0003700">
    <property type="term" value="F:DNA-binding transcription factor activity"/>
    <property type="evidence" value="ECO:0007669"/>
    <property type="project" value="InterPro"/>
</dbReference>
<feature type="domain" description="SpoVT-AbrB" evidence="7">
    <location>
        <begin position="7"/>
        <end position="49"/>
    </location>
</feature>